<evidence type="ECO:0000313" key="2">
    <source>
        <dbReference type="Proteomes" id="UP000294555"/>
    </source>
</evidence>
<proteinExistence type="predicted"/>
<comment type="caution">
    <text evidence="1">The sequence shown here is derived from an EMBL/GenBank/DDBJ whole genome shotgun (WGS) entry which is preliminary data.</text>
</comment>
<gene>
    <name evidence="1" type="ORF">EZJ58_5697</name>
</gene>
<organism evidence="1 2">
    <name type="scientific">Sodalis ligni</name>
    <dbReference type="NCBI Taxonomy" id="2697027"/>
    <lineage>
        <taxon>Bacteria</taxon>
        <taxon>Pseudomonadati</taxon>
        <taxon>Pseudomonadota</taxon>
        <taxon>Gammaproteobacteria</taxon>
        <taxon>Enterobacterales</taxon>
        <taxon>Bruguierivoracaceae</taxon>
        <taxon>Sodalis</taxon>
    </lineage>
</organism>
<evidence type="ECO:0000313" key="1">
    <source>
        <dbReference type="EMBL" id="TCL07374.1"/>
    </source>
</evidence>
<accession>A0A4R1NHZ4</accession>
<sequence length="356" mass="40779">MQNNVTHRLSAHPGFLAFNLDHDNLKPQGAMPIASLQRINGVRNTPAPIEAEASSAIYRQYVLPLTAGRARRHLSAKSLPLTADTIARNNAKLINEQMKRVPRKLVNLSENADIQNEYISRGVWTEYNLSLLKALLGTAIQPGAIASLSPPEQLRKLIIIMDNFQHLERNHKLFVFQRLKSLFSPSVDNVNLTQRQFQLLGKCLAYFSRHCLRHYPSQFFPQVYDYLFQTVSRFTTVKCNVIIRQLLKHFPVLCQQAPPATLFSYFKSLLEASFLCSSDVRNYIFNGLSKNLIFLPDNLVKDGAILMELCSRRFMSKRFNQKIEKNISYCLKEELAHYKLDILNSTFYSPILTATK</sequence>
<dbReference type="EMBL" id="SJOI01000001">
    <property type="protein sequence ID" value="TCL07374.1"/>
    <property type="molecule type" value="Genomic_DNA"/>
</dbReference>
<dbReference type="AlphaFoldDB" id="A0A4R1NHZ4"/>
<dbReference type="RefSeq" id="WP_132927538.1">
    <property type="nucleotide sequence ID" value="NZ_SJOI01000001.1"/>
</dbReference>
<protein>
    <submittedName>
        <fullName evidence="1">Uncharacterized protein</fullName>
    </submittedName>
</protein>
<keyword evidence="2" id="KW-1185">Reference proteome</keyword>
<reference evidence="1 2" key="1">
    <citation type="submission" date="2019-02" db="EMBL/GenBank/DDBJ databases">
        <title>Investigation of anaerobic lignin degradation for improved lignocellulosic biofuels.</title>
        <authorList>
            <person name="Deangelis K."/>
        </authorList>
    </citation>
    <scope>NUCLEOTIDE SEQUENCE [LARGE SCALE GENOMIC DNA]</scope>
    <source>
        <strain evidence="1 2">159R</strain>
    </source>
</reference>
<dbReference type="Proteomes" id="UP000294555">
    <property type="component" value="Unassembled WGS sequence"/>
</dbReference>
<name>A0A4R1NHZ4_9GAMM</name>